<dbReference type="Pfam" id="PF02812">
    <property type="entry name" value="ELFV_dehydrog_N"/>
    <property type="match status" value="1"/>
</dbReference>
<dbReference type="InterPro" id="IPR046346">
    <property type="entry name" value="Aminoacid_DH-like_N_sf"/>
</dbReference>
<dbReference type="InterPro" id="IPR050724">
    <property type="entry name" value="Glu_Leu_Phe_Val_DH"/>
</dbReference>
<evidence type="ECO:0000256" key="4">
    <source>
        <dbReference type="ARBA" id="ARBA00023002"/>
    </source>
</evidence>
<dbReference type="Gene3D" id="3.40.50.10860">
    <property type="entry name" value="Leucine Dehydrogenase, chain A, domain 1"/>
    <property type="match status" value="1"/>
</dbReference>
<comment type="subunit">
    <text evidence="2">Homohexamer.</text>
</comment>
<dbReference type="GO" id="GO:0004354">
    <property type="term" value="F:glutamate dehydrogenase (NADP+) activity"/>
    <property type="evidence" value="ECO:0007669"/>
    <property type="project" value="UniProtKB-EC"/>
</dbReference>
<feature type="domain" description="Glutamate/phenylalanine/leucine/valine/L-tryptophan dehydrogenase C-terminal" evidence="7">
    <location>
        <begin position="214"/>
        <end position="454"/>
    </location>
</feature>
<dbReference type="Proteomes" id="UP001597041">
    <property type="component" value="Unassembled WGS sequence"/>
</dbReference>
<sequence length="456" mass="49843">MGNNVKKYNQTAKEYVQTVYEELNQRNHHETEFLQAVEEIVQSLEGVFEKHPEYMEAGILERIIEPERLIAFRVPWVDEAGQVQVNRGYRVQFSSAIGPYKGGLRFHPTVNTSIIKFLGFEQIFKNALTGQPIGGGKGGSDFDPKGKSDLEIMRFCQSFMSELSRHIGPDTDVPAGDIGVGAREIGYLYGQYKKIRGTVEPGVLTGKSLSFGGSLARKEATGFGLVYFMQEMLQDNGLDFTDKTVTVSGSGNVSIYAMEKAVEFGARVVACSDSNGYIYDKNGIDIELVKKIKEVERGRISEYVEKYPDAEYVADGNVWEVPCEIALPSATQNEIDEETAQTLIKNGVIAVGEGANMPSSLEAINQFQESNVLFAPAKAANAGGVAVSALEMAQNSSRVAWSFEKVDGKLQDIMKDIYQNSIQAANEYGEPGNLVAGANIAGFLKVADAMVEQGVI</sequence>
<dbReference type="EMBL" id="JBHTKK010000003">
    <property type="protein sequence ID" value="MFD1065355.1"/>
    <property type="molecule type" value="Genomic_DNA"/>
</dbReference>
<accession>A0ABW3NG25</accession>
<evidence type="ECO:0000256" key="1">
    <source>
        <dbReference type="ARBA" id="ARBA00006382"/>
    </source>
</evidence>
<dbReference type="RefSeq" id="WP_379590966.1">
    <property type="nucleotide sequence ID" value="NZ_JBHTKK010000003.1"/>
</dbReference>
<evidence type="ECO:0000256" key="3">
    <source>
        <dbReference type="ARBA" id="ARBA00012896"/>
    </source>
</evidence>
<dbReference type="PRINTS" id="PR00082">
    <property type="entry name" value="GLFDHDRGNASE"/>
</dbReference>
<dbReference type="NCBIfam" id="NF006929">
    <property type="entry name" value="PRK09414.1"/>
    <property type="match status" value="1"/>
</dbReference>
<evidence type="ECO:0000256" key="5">
    <source>
        <dbReference type="PIRNR" id="PIRNR000185"/>
    </source>
</evidence>
<protein>
    <recommendedName>
        <fullName evidence="3 5">Glutamate dehydrogenase</fullName>
    </recommendedName>
</protein>
<keyword evidence="9" id="KW-1185">Reference proteome</keyword>
<proteinExistence type="inferred from homology"/>
<dbReference type="InterPro" id="IPR014362">
    <property type="entry name" value="Glu_DH"/>
</dbReference>
<reference evidence="9" key="1">
    <citation type="journal article" date="2019" name="Int. J. Syst. Evol. Microbiol.">
        <title>The Global Catalogue of Microorganisms (GCM) 10K type strain sequencing project: providing services to taxonomists for standard genome sequencing and annotation.</title>
        <authorList>
            <consortium name="The Broad Institute Genomics Platform"/>
            <consortium name="The Broad Institute Genome Sequencing Center for Infectious Disease"/>
            <person name="Wu L."/>
            <person name="Ma J."/>
        </authorList>
    </citation>
    <scope>NUCLEOTIDE SEQUENCE [LARGE SCALE GENOMIC DNA]</scope>
    <source>
        <strain evidence="9">CCUG 56608</strain>
    </source>
</reference>
<evidence type="ECO:0000313" key="8">
    <source>
        <dbReference type="EMBL" id="MFD1065355.1"/>
    </source>
</evidence>
<dbReference type="CDD" id="cd05313">
    <property type="entry name" value="NAD_bind_2_Glu_DH"/>
    <property type="match status" value="1"/>
</dbReference>
<keyword evidence="4 5" id="KW-0560">Oxidoreductase</keyword>
<comment type="caution">
    <text evidence="8">The sequence shown here is derived from an EMBL/GenBank/DDBJ whole genome shotgun (WGS) entry which is preliminary data.</text>
</comment>
<evidence type="ECO:0000256" key="2">
    <source>
        <dbReference type="ARBA" id="ARBA00011643"/>
    </source>
</evidence>
<dbReference type="InterPro" id="IPR006097">
    <property type="entry name" value="Glu/Leu/Phe/Val/Trp_DH_dimer"/>
</dbReference>
<dbReference type="Pfam" id="PF00208">
    <property type="entry name" value="ELFV_dehydrog"/>
    <property type="match status" value="1"/>
</dbReference>
<dbReference type="PANTHER" id="PTHR43571:SF1">
    <property type="entry name" value="NADP-SPECIFIC GLUTAMATE DEHYDROGENASE 1-RELATED"/>
    <property type="match status" value="1"/>
</dbReference>
<dbReference type="SUPFAM" id="SSF53223">
    <property type="entry name" value="Aminoacid dehydrogenase-like, N-terminal domain"/>
    <property type="match status" value="1"/>
</dbReference>
<dbReference type="PIRSF" id="PIRSF000185">
    <property type="entry name" value="Glu_DH"/>
    <property type="match status" value="1"/>
</dbReference>
<evidence type="ECO:0000313" key="9">
    <source>
        <dbReference type="Proteomes" id="UP001597041"/>
    </source>
</evidence>
<evidence type="ECO:0000259" key="7">
    <source>
        <dbReference type="SMART" id="SM00839"/>
    </source>
</evidence>
<dbReference type="InterPro" id="IPR006095">
    <property type="entry name" value="Glu/Leu/Phe/Val/Trp_DH"/>
</dbReference>
<gene>
    <name evidence="8" type="primary">gdhA</name>
    <name evidence="8" type="ORF">ACFQ19_04880</name>
</gene>
<dbReference type="SMART" id="SM00839">
    <property type="entry name" value="ELFV_dehydrog"/>
    <property type="match status" value="1"/>
</dbReference>
<dbReference type="InterPro" id="IPR033922">
    <property type="entry name" value="NAD_bind_Glu_DH"/>
</dbReference>
<dbReference type="SUPFAM" id="SSF51735">
    <property type="entry name" value="NAD(P)-binding Rossmann-fold domains"/>
    <property type="match status" value="1"/>
</dbReference>
<dbReference type="PANTHER" id="PTHR43571">
    <property type="entry name" value="NADP-SPECIFIC GLUTAMATE DEHYDROGENASE 1-RELATED"/>
    <property type="match status" value="1"/>
</dbReference>
<organism evidence="8 9">
    <name type="scientific">Oceanobacillus locisalsi</name>
    <dbReference type="NCBI Taxonomy" id="546107"/>
    <lineage>
        <taxon>Bacteria</taxon>
        <taxon>Bacillati</taxon>
        <taxon>Bacillota</taxon>
        <taxon>Bacilli</taxon>
        <taxon>Bacillales</taxon>
        <taxon>Bacillaceae</taxon>
        <taxon>Oceanobacillus</taxon>
    </lineage>
</organism>
<dbReference type="InterPro" id="IPR006096">
    <property type="entry name" value="Glu/Leu/Phe/Val/Trp_DH_C"/>
</dbReference>
<dbReference type="Gene3D" id="3.40.50.720">
    <property type="entry name" value="NAD(P)-binding Rossmann-like Domain"/>
    <property type="match status" value="1"/>
</dbReference>
<name>A0ABW3NG25_9BACI</name>
<dbReference type="InterPro" id="IPR036291">
    <property type="entry name" value="NAD(P)-bd_dom_sf"/>
</dbReference>
<dbReference type="Gene3D" id="1.10.285.10">
    <property type="entry name" value="Glutamate Dehydrogenase, chain A, domain 3"/>
    <property type="match status" value="2"/>
</dbReference>
<comment type="similarity">
    <text evidence="1 5 6">Belongs to the Glu/Leu/Phe/Val dehydrogenases family.</text>
</comment>
<evidence type="ECO:0000256" key="6">
    <source>
        <dbReference type="RuleBase" id="RU004417"/>
    </source>
</evidence>